<dbReference type="PANTHER" id="PTHR15858">
    <property type="entry name" value="IMMEDIATE EARLY RESPONSE 3-INTERACTING PROTEIN 1"/>
    <property type="match status" value="1"/>
</dbReference>
<evidence type="ECO:0000256" key="2">
    <source>
        <dbReference type="ARBA" id="ARBA00022448"/>
    </source>
</evidence>
<accession>A0AAV6X4K9</accession>
<dbReference type="Pfam" id="PF08571">
    <property type="entry name" value="Yos1"/>
    <property type="match status" value="1"/>
</dbReference>
<feature type="compositionally biased region" description="Polar residues" evidence="8">
    <location>
        <begin position="190"/>
        <end position="202"/>
    </location>
</feature>
<evidence type="ECO:0000256" key="7">
    <source>
        <dbReference type="ARBA" id="ARBA00024203"/>
    </source>
</evidence>
<protein>
    <recommendedName>
        <fullName evidence="9">Arabidopsis retrotransposon Orf1 C-terminal domain-containing protein</fullName>
    </recommendedName>
</protein>
<feature type="domain" description="Arabidopsis retrotransposon Orf1 C-terminal" evidence="9">
    <location>
        <begin position="231"/>
        <end position="378"/>
    </location>
</feature>
<feature type="region of interest" description="Disordered" evidence="8">
    <location>
        <begin position="160"/>
        <end position="213"/>
    </location>
</feature>
<dbReference type="PANTHER" id="PTHR15858:SF0">
    <property type="entry name" value="IMMEDIATE EARLY RESPONSE 3-INTERACTING PROTEIN 1"/>
    <property type="match status" value="1"/>
</dbReference>
<keyword evidence="3" id="KW-0812">Transmembrane</keyword>
<dbReference type="Proteomes" id="UP000826271">
    <property type="component" value="Unassembled WGS sequence"/>
</dbReference>
<evidence type="ECO:0000256" key="4">
    <source>
        <dbReference type="ARBA" id="ARBA00022927"/>
    </source>
</evidence>
<evidence type="ECO:0000256" key="1">
    <source>
        <dbReference type="ARBA" id="ARBA00004370"/>
    </source>
</evidence>
<name>A0AAV6X4K9_9LAMI</name>
<dbReference type="GO" id="GO:0005789">
    <property type="term" value="C:endoplasmic reticulum membrane"/>
    <property type="evidence" value="ECO:0007669"/>
    <property type="project" value="TreeGrafter"/>
</dbReference>
<sequence>MKTFKATLLGSLRRKKLAEMDVTGLKAEIEHLNRLEMGLWPLLEGCLRLANAHAILNEDRLLAPRGWSFQELSGVKRNSFKGQILGLIYATQYLRVPLILLNLLCIVVKLIRRRSATPSVPSKDPTAASPPPTRSEARGAPSTAVPPTLPLVVAFSAEQPTTTSKSPPAAEQIDPPQSSSPTISSGFSSCRQSPGASPSQRSRLGKGKSVLPPSSKLGGFTTFKSKVQQTRYYELCRYPIIPGKYVDYDALNALNICDEFVALVDGIGWGGFFHVKLPAFIELTREFYTTFKFNKTKDLTLTSPGVVKFRLMGKEFSYSINQFNVALGFVDNDYVQTDEYKNSCCDYLRDFCPYQIWKTISTDTTCYHPSQSKSSYLRE</sequence>
<evidence type="ECO:0000256" key="5">
    <source>
        <dbReference type="ARBA" id="ARBA00022989"/>
    </source>
</evidence>
<feature type="region of interest" description="Disordered" evidence="8">
    <location>
        <begin position="117"/>
        <end position="145"/>
    </location>
</feature>
<evidence type="ECO:0000256" key="3">
    <source>
        <dbReference type="ARBA" id="ARBA00022692"/>
    </source>
</evidence>
<dbReference type="GO" id="GO:0006888">
    <property type="term" value="P:endoplasmic reticulum to Golgi vesicle-mediated transport"/>
    <property type="evidence" value="ECO:0007669"/>
    <property type="project" value="TreeGrafter"/>
</dbReference>
<proteinExistence type="inferred from homology"/>
<dbReference type="Pfam" id="PF03078">
    <property type="entry name" value="ATHILA"/>
    <property type="match status" value="1"/>
</dbReference>
<comment type="similarity">
    <text evidence="7">Belongs to the YOS1 family.</text>
</comment>
<evidence type="ECO:0000313" key="11">
    <source>
        <dbReference type="Proteomes" id="UP000826271"/>
    </source>
</evidence>
<dbReference type="InterPro" id="IPR013880">
    <property type="entry name" value="Yos1"/>
</dbReference>
<evidence type="ECO:0000313" key="10">
    <source>
        <dbReference type="EMBL" id="KAG8374085.1"/>
    </source>
</evidence>
<evidence type="ECO:0000256" key="8">
    <source>
        <dbReference type="SAM" id="MobiDB-lite"/>
    </source>
</evidence>
<comment type="subcellular location">
    <subcellularLocation>
        <location evidence="1">Membrane</location>
    </subcellularLocation>
</comment>
<comment type="caution">
    <text evidence="10">The sequence shown here is derived from an EMBL/GenBank/DDBJ whole genome shotgun (WGS) entry which is preliminary data.</text>
</comment>
<keyword evidence="11" id="KW-1185">Reference proteome</keyword>
<keyword evidence="5" id="KW-1133">Transmembrane helix</keyword>
<dbReference type="EMBL" id="WHWC01000011">
    <property type="protein sequence ID" value="KAG8374085.1"/>
    <property type="molecule type" value="Genomic_DNA"/>
</dbReference>
<organism evidence="10 11">
    <name type="scientific">Buddleja alternifolia</name>
    <dbReference type="NCBI Taxonomy" id="168488"/>
    <lineage>
        <taxon>Eukaryota</taxon>
        <taxon>Viridiplantae</taxon>
        <taxon>Streptophyta</taxon>
        <taxon>Embryophyta</taxon>
        <taxon>Tracheophyta</taxon>
        <taxon>Spermatophyta</taxon>
        <taxon>Magnoliopsida</taxon>
        <taxon>eudicotyledons</taxon>
        <taxon>Gunneridae</taxon>
        <taxon>Pentapetalae</taxon>
        <taxon>asterids</taxon>
        <taxon>lamiids</taxon>
        <taxon>Lamiales</taxon>
        <taxon>Scrophulariaceae</taxon>
        <taxon>Buddlejeae</taxon>
        <taxon>Buddleja</taxon>
    </lineage>
</organism>
<dbReference type="InterPro" id="IPR004312">
    <property type="entry name" value="ATHILA_Orf1_C"/>
</dbReference>
<dbReference type="AlphaFoldDB" id="A0AAV6X4K9"/>
<dbReference type="GO" id="GO:0030134">
    <property type="term" value="C:COPII-coated ER to Golgi transport vesicle"/>
    <property type="evidence" value="ECO:0007669"/>
    <property type="project" value="TreeGrafter"/>
</dbReference>
<dbReference type="GO" id="GO:0000139">
    <property type="term" value="C:Golgi membrane"/>
    <property type="evidence" value="ECO:0007669"/>
    <property type="project" value="TreeGrafter"/>
</dbReference>
<keyword evidence="2" id="KW-0813">Transport</keyword>
<dbReference type="GO" id="GO:0015031">
    <property type="term" value="P:protein transport"/>
    <property type="evidence" value="ECO:0007669"/>
    <property type="project" value="UniProtKB-KW"/>
</dbReference>
<reference evidence="10" key="1">
    <citation type="submission" date="2019-10" db="EMBL/GenBank/DDBJ databases">
        <authorList>
            <person name="Zhang R."/>
            <person name="Pan Y."/>
            <person name="Wang J."/>
            <person name="Ma R."/>
            <person name="Yu S."/>
        </authorList>
    </citation>
    <scope>NUCLEOTIDE SEQUENCE</scope>
    <source>
        <strain evidence="10">LA-IB0</strain>
        <tissue evidence="10">Leaf</tissue>
    </source>
</reference>
<evidence type="ECO:0000256" key="6">
    <source>
        <dbReference type="ARBA" id="ARBA00023136"/>
    </source>
</evidence>
<keyword evidence="4" id="KW-0653">Protein transport</keyword>
<keyword evidence="6" id="KW-0472">Membrane</keyword>
<evidence type="ECO:0000259" key="9">
    <source>
        <dbReference type="Pfam" id="PF03078"/>
    </source>
</evidence>
<feature type="compositionally biased region" description="Low complexity" evidence="8">
    <location>
        <begin position="175"/>
        <end position="189"/>
    </location>
</feature>
<gene>
    <name evidence="10" type="ORF">BUALT_Bualt11G0094300</name>
</gene>